<dbReference type="EMBL" id="JBHTNH010000020">
    <property type="protein sequence ID" value="MFD1361936.1"/>
    <property type="molecule type" value="Genomic_DNA"/>
</dbReference>
<gene>
    <name evidence="1" type="ORF">ACFQ4A_09745</name>
</gene>
<sequence>MSTVHRYIKHWKKQLPTTLIEQTANEPTNIQTNKPIQAPGLFFARFELILICVEAWT</sequence>
<protein>
    <recommendedName>
        <fullName evidence="3">Transposase</fullName>
    </recommendedName>
</protein>
<evidence type="ECO:0000313" key="1">
    <source>
        <dbReference type="EMBL" id="MFD1361936.1"/>
    </source>
</evidence>
<name>A0ABW3ZU56_9BACI</name>
<reference evidence="2" key="1">
    <citation type="journal article" date="2019" name="Int. J. Syst. Evol. Microbiol.">
        <title>The Global Catalogue of Microorganisms (GCM) 10K type strain sequencing project: providing services to taxonomists for standard genome sequencing and annotation.</title>
        <authorList>
            <consortium name="The Broad Institute Genomics Platform"/>
            <consortium name="The Broad Institute Genome Sequencing Center for Infectious Disease"/>
            <person name="Wu L."/>
            <person name="Ma J."/>
        </authorList>
    </citation>
    <scope>NUCLEOTIDE SEQUENCE [LARGE SCALE GENOMIC DNA]</scope>
    <source>
        <strain evidence="2">CCUG 54822</strain>
    </source>
</reference>
<dbReference type="RefSeq" id="WP_382399983.1">
    <property type="nucleotide sequence ID" value="NZ_JBHTNH010000020.1"/>
</dbReference>
<keyword evidence="2" id="KW-1185">Reference proteome</keyword>
<evidence type="ECO:0000313" key="2">
    <source>
        <dbReference type="Proteomes" id="UP001597178"/>
    </source>
</evidence>
<accession>A0ABW3ZU56</accession>
<proteinExistence type="predicted"/>
<organism evidence="1 2">
    <name type="scientific">Lentibacillus salinarum</name>
    <dbReference type="NCBI Taxonomy" id="446820"/>
    <lineage>
        <taxon>Bacteria</taxon>
        <taxon>Bacillati</taxon>
        <taxon>Bacillota</taxon>
        <taxon>Bacilli</taxon>
        <taxon>Bacillales</taxon>
        <taxon>Bacillaceae</taxon>
        <taxon>Lentibacillus</taxon>
    </lineage>
</organism>
<evidence type="ECO:0008006" key="3">
    <source>
        <dbReference type="Google" id="ProtNLM"/>
    </source>
</evidence>
<comment type="caution">
    <text evidence="1">The sequence shown here is derived from an EMBL/GenBank/DDBJ whole genome shotgun (WGS) entry which is preliminary data.</text>
</comment>
<dbReference type="Proteomes" id="UP001597178">
    <property type="component" value="Unassembled WGS sequence"/>
</dbReference>